<accession>A0ABQ1SBM4</accession>
<evidence type="ECO:0000313" key="1">
    <source>
        <dbReference type="EMBL" id="GGD98253.1"/>
    </source>
</evidence>
<organism evidence="1 2">
    <name type="scientific">Caballeronia grimmiae</name>
    <dbReference type="NCBI Taxonomy" id="1071679"/>
    <lineage>
        <taxon>Bacteria</taxon>
        <taxon>Pseudomonadati</taxon>
        <taxon>Pseudomonadota</taxon>
        <taxon>Betaproteobacteria</taxon>
        <taxon>Burkholderiales</taxon>
        <taxon>Burkholderiaceae</taxon>
        <taxon>Caballeronia</taxon>
    </lineage>
</organism>
<proteinExistence type="predicted"/>
<comment type="caution">
    <text evidence="1">The sequence shown here is derived from an EMBL/GenBank/DDBJ whole genome shotgun (WGS) entry which is preliminary data.</text>
</comment>
<sequence length="71" mass="7777">MVDGYTLGVGRQAQQEAADWKAYAARVERAYSGTQANYEGVMALKDALLKELARVDPTNYLLVQSEPPSSL</sequence>
<evidence type="ECO:0000313" key="2">
    <source>
        <dbReference type="Proteomes" id="UP000597138"/>
    </source>
</evidence>
<protein>
    <submittedName>
        <fullName evidence="1">Uncharacterized protein</fullName>
    </submittedName>
</protein>
<gene>
    <name evidence="1" type="ORF">GCM10010985_61250</name>
</gene>
<name>A0ABQ1SBM4_9BURK</name>
<dbReference type="RefSeq" id="WP_052006096.1">
    <property type="nucleotide sequence ID" value="NZ_BMEG01000024.1"/>
</dbReference>
<reference evidence="2" key="1">
    <citation type="journal article" date="2019" name="Int. J. Syst. Evol. Microbiol.">
        <title>The Global Catalogue of Microorganisms (GCM) 10K type strain sequencing project: providing services to taxonomists for standard genome sequencing and annotation.</title>
        <authorList>
            <consortium name="The Broad Institute Genomics Platform"/>
            <consortium name="The Broad Institute Genome Sequencing Center for Infectious Disease"/>
            <person name="Wu L."/>
            <person name="Ma J."/>
        </authorList>
    </citation>
    <scope>NUCLEOTIDE SEQUENCE [LARGE SCALE GENOMIC DNA]</scope>
    <source>
        <strain evidence="2">CGMCC 1.11013</strain>
    </source>
</reference>
<dbReference type="Proteomes" id="UP000597138">
    <property type="component" value="Unassembled WGS sequence"/>
</dbReference>
<dbReference type="EMBL" id="BMEG01000024">
    <property type="protein sequence ID" value="GGD98253.1"/>
    <property type="molecule type" value="Genomic_DNA"/>
</dbReference>
<keyword evidence="2" id="KW-1185">Reference proteome</keyword>